<keyword evidence="2" id="KW-0067">ATP-binding</keyword>
<sequence>MAAGLINNMKEMTVDNFEDFITREWTTEEMKNLRKRKRVDNETITSVKHIKLMPDQRLVLSEVLRNAFDQLFARTYRNEILFGPDDLFRHEHITTLIDNLGTFKTVTELRKLIGGEVIAGQMEILLEAVDGYIKGPLAEDTQRRIDLARAEEERLISISKEEAEARARDEEVEREVARLEFQRIEEQRLLDLAKRSAREAAEKAWKEEQAEHMAMLVRQAGEDAERRGVKSIHWGR</sequence>
<reference evidence="2 3" key="1">
    <citation type="submission" date="2019-05" db="EMBL/GenBank/DDBJ databases">
        <title>Emergence of the Ug99 lineage of the wheat stem rust pathogen through somatic hybridization.</title>
        <authorList>
            <person name="Li F."/>
            <person name="Upadhyaya N.M."/>
            <person name="Sperschneider J."/>
            <person name="Matny O."/>
            <person name="Nguyen-Phuc H."/>
            <person name="Mago R."/>
            <person name="Raley C."/>
            <person name="Miller M.E."/>
            <person name="Silverstein K.A.T."/>
            <person name="Henningsen E."/>
            <person name="Hirsch C.D."/>
            <person name="Visser B."/>
            <person name="Pretorius Z.A."/>
            <person name="Steffenson B.J."/>
            <person name="Schwessinger B."/>
            <person name="Dodds P.N."/>
            <person name="Figueroa M."/>
        </authorList>
    </citation>
    <scope>NUCLEOTIDE SEQUENCE [LARGE SCALE GENOMIC DNA]</scope>
    <source>
        <strain evidence="2 3">Ug99</strain>
    </source>
</reference>
<evidence type="ECO:0000256" key="1">
    <source>
        <dbReference type="SAM" id="Coils"/>
    </source>
</evidence>
<feature type="coiled-coil region" evidence="1">
    <location>
        <begin position="160"/>
        <end position="187"/>
    </location>
</feature>
<dbReference type="EMBL" id="VDEP01000485">
    <property type="protein sequence ID" value="KAA1070074.1"/>
    <property type="molecule type" value="Genomic_DNA"/>
</dbReference>
<keyword evidence="1" id="KW-0175">Coiled coil</keyword>
<keyword evidence="2" id="KW-0378">Hydrolase</keyword>
<dbReference type="AlphaFoldDB" id="A0A5B0M2U6"/>
<accession>A0A5B0M2U6</accession>
<evidence type="ECO:0000313" key="3">
    <source>
        <dbReference type="Proteomes" id="UP000325313"/>
    </source>
</evidence>
<protein>
    <submittedName>
        <fullName evidence="2">ATP-dependent DNA helicase sgs1</fullName>
    </submittedName>
</protein>
<gene>
    <name evidence="2" type="primary">SGS1_14</name>
    <name evidence="2" type="ORF">PGTUg99_002220</name>
</gene>
<proteinExistence type="predicted"/>
<comment type="caution">
    <text evidence="2">The sequence shown here is derived from an EMBL/GenBank/DDBJ whole genome shotgun (WGS) entry which is preliminary data.</text>
</comment>
<dbReference type="Proteomes" id="UP000325313">
    <property type="component" value="Unassembled WGS sequence"/>
</dbReference>
<evidence type="ECO:0000313" key="2">
    <source>
        <dbReference type="EMBL" id="KAA1070074.1"/>
    </source>
</evidence>
<name>A0A5B0M2U6_PUCGR</name>
<dbReference type="GO" id="GO:0004386">
    <property type="term" value="F:helicase activity"/>
    <property type="evidence" value="ECO:0007669"/>
    <property type="project" value="UniProtKB-KW"/>
</dbReference>
<keyword evidence="2" id="KW-0347">Helicase</keyword>
<keyword evidence="2" id="KW-0547">Nucleotide-binding</keyword>
<organism evidence="2 3">
    <name type="scientific">Puccinia graminis f. sp. tritici</name>
    <dbReference type="NCBI Taxonomy" id="56615"/>
    <lineage>
        <taxon>Eukaryota</taxon>
        <taxon>Fungi</taxon>
        <taxon>Dikarya</taxon>
        <taxon>Basidiomycota</taxon>
        <taxon>Pucciniomycotina</taxon>
        <taxon>Pucciniomycetes</taxon>
        <taxon>Pucciniales</taxon>
        <taxon>Pucciniaceae</taxon>
        <taxon>Puccinia</taxon>
    </lineage>
</organism>